<dbReference type="InParanoid" id="A0A3N7ELA2"/>
<evidence type="ECO:0000313" key="2">
    <source>
        <dbReference type="EMBL" id="RQO87583.1"/>
    </source>
</evidence>
<keyword evidence="3" id="KW-1185">Reference proteome</keyword>
<sequence length="66" mass="7517">MKFGWLDLFASRMSKVPKSSVSGTVSSCLLLWSFLSCHYFFLSCNEVLGNIFHASLYIFPFSDCYS</sequence>
<protein>
    <submittedName>
        <fullName evidence="2">Uncharacterized protein</fullName>
    </submittedName>
</protein>
<dbReference type="Proteomes" id="UP000006729">
    <property type="component" value="Chromosome 3"/>
</dbReference>
<gene>
    <name evidence="2" type="ORF">POPTR_003G013500</name>
</gene>
<keyword evidence="1" id="KW-0812">Transmembrane</keyword>
<feature type="transmembrane region" description="Helical" evidence="1">
    <location>
        <begin position="21"/>
        <end position="41"/>
    </location>
</feature>
<evidence type="ECO:0000313" key="3">
    <source>
        <dbReference type="Proteomes" id="UP000006729"/>
    </source>
</evidence>
<dbReference type="AlphaFoldDB" id="A0A3N7ELA2"/>
<keyword evidence="1" id="KW-1133">Transmembrane helix</keyword>
<evidence type="ECO:0000256" key="1">
    <source>
        <dbReference type="SAM" id="Phobius"/>
    </source>
</evidence>
<dbReference type="EMBL" id="CM009292">
    <property type="protein sequence ID" value="RQO87583.1"/>
    <property type="molecule type" value="Genomic_DNA"/>
</dbReference>
<reference evidence="2 3" key="1">
    <citation type="journal article" date="2006" name="Science">
        <title>The genome of black cottonwood, Populus trichocarpa (Torr. &amp; Gray).</title>
        <authorList>
            <person name="Tuskan G.A."/>
            <person name="Difazio S."/>
            <person name="Jansson S."/>
            <person name="Bohlmann J."/>
            <person name="Grigoriev I."/>
            <person name="Hellsten U."/>
            <person name="Putnam N."/>
            <person name="Ralph S."/>
            <person name="Rombauts S."/>
            <person name="Salamov A."/>
            <person name="Schein J."/>
            <person name="Sterck L."/>
            <person name="Aerts A."/>
            <person name="Bhalerao R.R."/>
            <person name="Bhalerao R.P."/>
            <person name="Blaudez D."/>
            <person name="Boerjan W."/>
            <person name="Brun A."/>
            <person name="Brunner A."/>
            <person name="Busov V."/>
            <person name="Campbell M."/>
            <person name="Carlson J."/>
            <person name="Chalot M."/>
            <person name="Chapman J."/>
            <person name="Chen G.L."/>
            <person name="Cooper D."/>
            <person name="Coutinho P.M."/>
            <person name="Couturier J."/>
            <person name="Covert S."/>
            <person name="Cronk Q."/>
            <person name="Cunningham R."/>
            <person name="Davis J."/>
            <person name="Degroeve S."/>
            <person name="Dejardin A."/>
            <person name="Depamphilis C."/>
            <person name="Detter J."/>
            <person name="Dirks B."/>
            <person name="Dubchak I."/>
            <person name="Duplessis S."/>
            <person name="Ehlting J."/>
            <person name="Ellis B."/>
            <person name="Gendler K."/>
            <person name="Goodstein D."/>
            <person name="Gribskov M."/>
            <person name="Grimwood J."/>
            <person name="Groover A."/>
            <person name="Gunter L."/>
            <person name="Hamberger B."/>
            <person name="Heinze B."/>
            <person name="Helariutta Y."/>
            <person name="Henrissat B."/>
            <person name="Holligan D."/>
            <person name="Holt R."/>
            <person name="Huang W."/>
            <person name="Islam-Faridi N."/>
            <person name="Jones S."/>
            <person name="Jones-Rhoades M."/>
            <person name="Jorgensen R."/>
            <person name="Joshi C."/>
            <person name="Kangasjarvi J."/>
            <person name="Karlsson J."/>
            <person name="Kelleher C."/>
            <person name="Kirkpatrick R."/>
            <person name="Kirst M."/>
            <person name="Kohler A."/>
            <person name="Kalluri U."/>
            <person name="Larimer F."/>
            <person name="Leebens-Mack J."/>
            <person name="Leple J.C."/>
            <person name="Locascio P."/>
            <person name="Lou Y."/>
            <person name="Lucas S."/>
            <person name="Martin F."/>
            <person name="Montanini B."/>
            <person name="Napoli C."/>
            <person name="Nelson D.R."/>
            <person name="Nelson C."/>
            <person name="Nieminen K."/>
            <person name="Nilsson O."/>
            <person name="Pereda V."/>
            <person name="Peter G."/>
            <person name="Philippe R."/>
            <person name="Pilate G."/>
            <person name="Poliakov A."/>
            <person name="Razumovskaya J."/>
            <person name="Richardson P."/>
            <person name="Rinaldi C."/>
            <person name="Ritland K."/>
            <person name="Rouze P."/>
            <person name="Ryaboy D."/>
            <person name="Schmutz J."/>
            <person name="Schrader J."/>
            <person name="Segerman B."/>
            <person name="Shin H."/>
            <person name="Siddiqui A."/>
            <person name="Sterky F."/>
            <person name="Terry A."/>
            <person name="Tsai C.J."/>
            <person name="Uberbacher E."/>
            <person name="Unneberg P."/>
            <person name="Vahala J."/>
            <person name="Wall K."/>
            <person name="Wessler S."/>
            <person name="Yang G."/>
            <person name="Yin T."/>
            <person name="Douglas C."/>
            <person name="Marra M."/>
            <person name="Sandberg G."/>
            <person name="Van de Peer Y."/>
            <person name="Rokhsar D."/>
        </authorList>
    </citation>
    <scope>NUCLEOTIDE SEQUENCE [LARGE SCALE GENOMIC DNA]</scope>
    <source>
        <strain evidence="3">cv. Nisqually</strain>
    </source>
</reference>
<accession>A0A3N7ELA2</accession>
<name>A0A3N7ELA2_POPTR</name>
<keyword evidence="1" id="KW-0472">Membrane</keyword>
<proteinExistence type="predicted"/>
<organism evidence="2 3">
    <name type="scientific">Populus trichocarpa</name>
    <name type="common">Western balsam poplar</name>
    <name type="synonym">Populus balsamifera subsp. trichocarpa</name>
    <dbReference type="NCBI Taxonomy" id="3694"/>
    <lineage>
        <taxon>Eukaryota</taxon>
        <taxon>Viridiplantae</taxon>
        <taxon>Streptophyta</taxon>
        <taxon>Embryophyta</taxon>
        <taxon>Tracheophyta</taxon>
        <taxon>Spermatophyta</taxon>
        <taxon>Magnoliopsida</taxon>
        <taxon>eudicotyledons</taxon>
        <taxon>Gunneridae</taxon>
        <taxon>Pentapetalae</taxon>
        <taxon>rosids</taxon>
        <taxon>fabids</taxon>
        <taxon>Malpighiales</taxon>
        <taxon>Salicaceae</taxon>
        <taxon>Saliceae</taxon>
        <taxon>Populus</taxon>
    </lineage>
</organism>